<dbReference type="STRING" id="3055.A0A2K3DS06"/>
<dbReference type="AlphaFoldDB" id="A0A2K3DS06"/>
<dbReference type="OMA" id="TRDADEC"/>
<dbReference type="GeneID" id="5726319"/>
<dbReference type="GO" id="GO:0008652">
    <property type="term" value="P:amino acid biosynthetic process"/>
    <property type="evidence" value="ECO:0007669"/>
    <property type="project" value="UniProtKB-KW"/>
</dbReference>
<keyword evidence="7" id="KW-1185">Reference proteome</keyword>
<name>A0A2K3DS06_CHLRE</name>
<dbReference type="InParanoid" id="A0A2K3DS06"/>
<dbReference type="GO" id="GO:0016491">
    <property type="term" value="F:oxidoreductase activity"/>
    <property type="evidence" value="ECO:0007669"/>
    <property type="project" value="InterPro"/>
</dbReference>
<dbReference type="InterPro" id="IPR002812">
    <property type="entry name" value="DHQS"/>
</dbReference>
<feature type="domain" description="3-dehydroquinate synthase C-terminal" evidence="5">
    <location>
        <begin position="485"/>
        <end position="520"/>
    </location>
</feature>
<organism evidence="6 7">
    <name type="scientific">Chlamydomonas reinhardtii</name>
    <name type="common">Chlamydomonas smithii</name>
    <dbReference type="NCBI Taxonomy" id="3055"/>
    <lineage>
        <taxon>Eukaryota</taxon>
        <taxon>Viridiplantae</taxon>
        <taxon>Chlorophyta</taxon>
        <taxon>core chlorophytes</taxon>
        <taxon>Chlorophyceae</taxon>
        <taxon>CS clade</taxon>
        <taxon>Chlamydomonadales</taxon>
        <taxon>Chlamydomonadaceae</taxon>
        <taxon>Chlamydomonas</taxon>
    </lineage>
</organism>
<evidence type="ECO:0000256" key="3">
    <source>
        <dbReference type="SAM" id="MobiDB-lite"/>
    </source>
</evidence>
<dbReference type="InterPro" id="IPR030960">
    <property type="entry name" value="DHQS/DOIS_N"/>
</dbReference>
<dbReference type="OrthoDB" id="3275at2759"/>
<feature type="region of interest" description="Disordered" evidence="3">
    <location>
        <begin position="148"/>
        <end position="172"/>
    </location>
</feature>
<dbReference type="Pfam" id="PF01959">
    <property type="entry name" value="DHQS"/>
    <property type="match status" value="1"/>
</dbReference>
<feature type="compositionally biased region" description="Low complexity" evidence="3">
    <location>
        <begin position="424"/>
        <end position="436"/>
    </location>
</feature>
<accession>A0A2K3DS06</accession>
<dbReference type="PANTHER" id="PTHR33563">
    <property type="match status" value="1"/>
</dbReference>
<evidence type="ECO:0000259" key="4">
    <source>
        <dbReference type="Pfam" id="PF01959"/>
    </source>
</evidence>
<dbReference type="Gramene" id="PNW83322">
    <property type="protein sequence ID" value="PNW83322"/>
    <property type="gene ID" value="CHLRE_05g248250v5"/>
</dbReference>
<feature type="domain" description="3-dehydroquinate synthase C-terminal" evidence="5">
    <location>
        <begin position="276"/>
        <end position="415"/>
    </location>
</feature>
<dbReference type="RefSeq" id="XP_042924598.1">
    <property type="nucleotide sequence ID" value="XM_043062551.1"/>
</dbReference>
<dbReference type="KEGG" id="cre:CHLRE_05g248250v5"/>
<dbReference type="FunCoup" id="A0A2K3DS06">
    <property type="interactions" value="91"/>
</dbReference>
<dbReference type="ExpressionAtlas" id="A0A2K3DS06">
    <property type="expression patterns" value="baseline and differential"/>
</dbReference>
<sequence length="520" mass="52629">MQVNVRPRSASRAHTCSGKSWSQHILQRCCGVPSSRGRAGDRASTVAAAAKEIWLQTNSKAAFQVGLESGAVAAHVFGPEPAQLRLAAAWSGLARFRALRLDEQGTLSEGPAAGEGAGGQAVGEVVRVDGAESARALEARVQCLAGHRHSSSSSSVGSSNSSGSSGGSRSQAAAGGGEWALVLDASDWKVIPAENLVALAQGAGGGGGGGPVLRLLAAAGSAAEARLMLEALQGGTAGVLLRSDDPAQVRELVSYVRRRAAEESGGAAARHAYQSARVVAVRPLGMGDRACVDLAGLLQPGEGLLVGSFARCLALVHSECDETSYIASRPFRVNAGPVHAYVSAPGGRTRYLSELASGAEVSVADPDGRTRTALVGRVKIERRPLVLVEVETRDGGRHSLMLQNAETVKLVGPQQPQPQRHTGDGSSSGSSSSSIGSGSGSGNSSGSSESMTVAGDGSGCSSSGSGSSSSTGSGSSSSSGSRSWRAISVSALQPGDCVYVLLQAAARHTGIAIEEFVVEK</sequence>
<feature type="compositionally biased region" description="Low complexity" evidence="3">
    <location>
        <begin position="151"/>
        <end position="172"/>
    </location>
</feature>
<feature type="compositionally biased region" description="Low complexity" evidence="3">
    <location>
        <begin position="459"/>
        <end position="483"/>
    </location>
</feature>
<feature type="region of interest" description="Disordered" evidence="3">
    <location>
        <begin position="411"/>
        <end position="484"/>
    </location>
</feature>
<dbReference type="GO" id="GO:0003856">
    <property type="term" value="F:3-dehydroquinate synthase activity"/>
    <property type="evidence" value="ECO:0007669"/>
    <property type="project" value="InterPro"/>
</dbReference>
<keyword evidence="2" id="KW-0057">Aromatic amino acid biosynthesis</keyword>
<dbReference type="GO" id="GO:0009073">
    <property type="term" value="P:aromatic amino acid family biosynthetic process"/>
    <property type="evidence" value="ECO:0007669"/>
    <property type="project" value="UniProtKB-KW"/>
</dbReference>
<feature type="domain" description="3-dehydroquinate synthase N-terminal" evidence="4">
    <location>
        <begin position="179"/>
        <end position="256"/>
    </location>
</feature>
<evidence type="ECO:0000259" key="5">
    <source>
        <dbReference type="Pfam" id="PF26558"/>
    </source>
</evidence>
<proteinExistence type="predicted"/>
<evidence type="ECO:0000313" key="6">
    <source>
        <dbReference type="EMBL" id="PNW83322.1"/>
    </source>
</evidence>
<dbReference type="Pfam" id="PF26558">
    <property type="entry name" value="DHQS_2nd"/>
    <property type="match status" value="2"/>
</dbReference>
<protein>
    <recommendedName>
        <fullName evidence="8">3-dehydroquinate synthase</fullName>
    </recommendedName>
</protein>
<gene>
    <name evidence="6" type="ORF">CHLRE_05g248250v5</name>
</gene>
<keyword evidence="1" id="KW-0028">Amino-acid biosynthesis</keyword>
<dbReference type="PANTHER" id="PTHR33563:SF1">
    <property type="entry name" value="3-DEHYDROQUINATE SYNTHASE"/>
    <property type="match status" value="1"/>
</dbReference>
<evidence type="ECO:0000256" key="2">
    <source>
        <dbReference type="ARBA" id="ARBA00023141"/>
    </source>
</evidence>
<evidence type="ECO:0000313" key="7">
    <source>
        <dbReference type="Proteomes" id="UP000006906"/>
    </source>
</evidence>
<reference evidence="6 7" key="1">
    <citation type="journal article" date="2007" name="Science">
        <title>The Chlamydomonas genome reveals the evolution of key animal and plant functions.</title>
        <authorList>
            <person name="Merchant S.S."/>
            <person name="Prochnik S.E."/>
            <person name="Vallon O."/>
            <person name="Harris E.H."/>
            <person name="Karpowicz S.J."/>
            <person name="Witman G.B."/>
            <person name="Terry A."/>
            <person name="Salamov A."/>
            <person name="Fritz-Laylin L.K."/>
            <person name="Marechal-Drouard L."/>
            <person name="Marshall W.F."/>
            <person name="Qu L.H."/>
            <person name="Nelson D.R."/>
            <person name="Sanderfoot A.A."/>
            <person name="Spalding M.H."/>
            <person name="Kapitonov V.V."/>
            <person name="Ren Q."/>
            <person name="Ferris P."/>
            <person name="Lindquist E."/>
            <person name="Shapiro H."/>
            <person name="Lucas S.M."/>
            <person name="Grimwood J."/>
            <person name="Schmutz J."/>
            <person name="Cardol P."/>
            <person name="Cerutti H."/>
            <person name="Chanfreau G."/>
            <person name="Chen C.L."/>
            <person name="Cognat V."/>
            <person name="Croft M.T."/>
            <person name="Dent R."/>
            <person name="Dutcher S."/>
            <person name="Fernandez E."/>
            <person name="Fukuzawa H."/>
            <person name="Gonzalez-Ballester D."/>
            <person name="Gonzalez-Halphen D."/>
            <person name="Hallmann A."/>
            <person name="Hanikenne M."/>
            <person name="Hippler M."/>
            <person name="Inwood W."/>
            <person name="Jabbari K."/>
            <person name="Kalanon M."/>
            <person name="Kuras R."/>
            <person name="Lefebvre P.A."/>
            <person name="Lemaire S.D."/>
            <person name="Lobanov A.V."/>
            <person name="Lohr M."/>
            <person name="Manuell A."/>
            <person name="Meier I."/>
            <person name="Mets L."/>
            <person name="Mittag M."/>
            <person name="Mittelmeier T."/>
            <person name="Moroney J.V."/>
            <person name="Moseley J."/>
            <person name="Napoli C."/>
            <person name="Nedelcu A.M."/>
            <person name="Niyogi K."/>
            <person name="Novoselov S.V."/>
            <person name="Paulsen I.T."/>
            <person name="Pazour G."/>
            <person name="Purton S."/>
            <person name="Ral J.P."/>
            <person name="Riano-Pachon D.M."/>
            <person name="Riekhof W."/>
            <person name="Rymarquis L."/>
            <person name="Schroda M."/>
            <person name="Stern D."/>
            <person name="Umen J."/>
            <person name="Willows R."/>
            <person name="Wilson N."/>
            <person name="Zimmer S.L."/>
            <person name="Allmer J."/>
            <person name="Balk J."/>
            <person name="Bisova K."/>
            <person name="Chen C.J."/>
            <person name="Elias M."/>
            <person name="Gendler K."/>
            <person name="Hauser C."/>
            <person name="Lamb M.R."/>
            <person name="Ledford H."/>
            <person name="Long J.C."/>
            <person name="Minagawa J."/>
            <person name="Page M.D."/>
            <person name="Pan J."/>
            <person name="Pootakham W."/>
            <person name="Roje S."/>
            <person name="Rose A."/>
            <person name="Stahlberg E."/>
            <person name="Terauchi A.M."/>
            <person name="Yang P."/>
            <person name="Ball S."/>
            <person name="Bowler C."/>
            <person name="Dieckmann C.L."/>
            <person name="Gladyshev V.N."/>
            <person name="Green P."/>
            <person name="Jorgensen R."/>
            <person name="Mayfield S."/>
            <person name="Mueller-Roeber B."/>
            <person name="Rajamani S."/>
            <person name="Sayre R.T."/>
            <person name="Brokstein P."/>
            <person name="Dubchak I."/>
            <person name="Goodstein D."/>
            <person name="Hornick L."/>
            <person name="Huang Y.W."/>
            <person name="Jhaveri J."/>
            <person name="Luo Y."/>
            <person name="Martinez D."/>
            <person name="Ngau W.C."/>
            <person name="Otillar B."/>
            <person name="Poliakov A."/>
            <person name="Porter A."/>
            <person name="Szajkowski L."/>
            <person name="Werner G."/>
            <person name="Zhou K."/>
            <person name="Grigoriev I.V."/>
            <person name="Rokhsar D.S."/>
            <person name="Grossman A.R."/>
        </authorList>
    </citation>
    <scope>NUCLEOTIDE SEQUENCE [LARGE SCALE GENOMIC DNA]</scope>
    <source>
        <strain evidence="7">CC-503</strain>
    </source>
</reference>
<evidence type="ECO:0000256" key="1">
    <source>
        <dbReference type="ARBA" id="ARBA00022605"/>
    </source>
</evidence>
<dbReference type="Proteomes" id="UP000006906">
    <property type="component" value="Chromosome 5"/>
</dbReference>
<dbReference type="InterPro" id="IPR056179">
    <property type="entry name" value="DHQS_C"/>
</dbReference>
<evidence type="ECO:0008006" key="8">
    <source>
        <dbReference type="Google" id="ProtNLM"/>
    </source>
</evidence>
<dbReference type="EMBL" id="CM008966">
    <property type="protein sequence ID" value="PNW83322.1"/>
    <property type="molecule type" value="Genomic_DNA"/>
</dbReference>